<dbReference type="GO" id="GO:0012505">
    <property type="term" value="C:endomembrane system"/>
    <property type="evidence" value="ECO:0007669"/>
    <property type="project" value="TreeGrafter"/>
</dbReference>
<name>A0A9W6ZY50_9STRA</name>
<keyword evidence="3" id="KW-0325">Glycoprotein</keyword>
<dbReference type="SUPFAM" id="SSF63829">
    <property type="entry name" value="Calcium-dependent phosphotriesterase"/>
    <property type="match status" value="1"/>
</dbReference>
<evidence type="ECO:0000259" key="5">
    <source>
        <dbReference type="Pfam" id="PF03088"/>
    </source>
</evidence>
<evidence type="ECO:0000256" key="2">
    <source>
        <dbReference type="ARBA" id="ARBA00022553"/>
    </source>
</evidence>
<feature type="signal peptide" evidence="4">
    <location>
        <begin position="1"/>
        <end position="19"/>
    </location>
</feature>
<keyword evidence="4" id="KW-0732">Signal</keyword>
<gene>
    <name evidence="6" type="ORF">TL16_g02518</name>
</gene>
<dbReference type="InterPro" id="IPR011042">
    <property type="entry name" value="6-blade_b-propeller_TolB-like"/>
</dbReference>
<dbReference type="Gene3D" id="2.120.10.30">
    <property type="entry name" value="TolB, C-terminal domain"/>
    <property type="match status" value="1"/>
</dbReference>
<accession>A0A9W6ZY50</accession>
<sequence length="379" mass="40966">MNYSAILMTLLFAYTYNSSAPDAVNVQQWPDFVEPVKPSPLGAEVTHYAKGNLHAPETNIITPSGFYSLCEDGTIRSVSATGETSVSVNVGGRPLGGAYASSESTKNVDVLYIAEVSKGILRIEVSLVKPPKPPKIELVSYLVTESSEPILYADDVAIGPSGLVYFSDASDLPVPLKKGSKVKRDTLGTSIQDGIRGKRSGKVLRFDPKSKETVVISRGIWFANGVAVGPKEEYLLVCETFAARVLKISLRDENYGEISVFASGVFPGYVDGLSISSTGKVHVAVPSPAPAAILFLSKVKPVWLNTVLRSLILTLPPFIKEVVYGCYVTLDLEGNVIETRVDESGDYANFVTSVEEHNDKIYLGSLKVDYIGVLDKYNI</sequence>
<dbReference type="Proteomes" id="UP001162640">
    <property type="component" value="Unassembled WGS sequence"/>
</dbReference>
<evidence type="ECO:0000256" key="1">
    <source>
        <dbReference type="ARBA" id="ARBA00009191"/>
    </source>
</evidence>
<evidence type="ECO:0000256" key="3">
    <source>
        <dbReference type="ARBA" id="ARBA00023180"/>
    </source>
</evidence>
<comment type="caution">
    <text evidence="6">The sequence shown here is derived from an EMBL/GenBank/DDBJ whole genome shotgun (WGS) entry which is preliminary data.</text>
</comment>
<dbReference type="GO" id="GO:0016787">
    <property type="term" value="F:hydrolase activity"/>
    <property type="evidence" value="ECO:0007669"/>
    <property type="project" value="TreeGrafter"/>
</dbReference>
<proteinExistence type="inferred from homology"/>
<evidence type="ECO:0000313" key="7">
    <source>
        <dbReference type="Proteomes" id="UP001162640"/>
    </source>
</evidence>
<keyword evidence="2" id="KW-0597">Phosphoprotein</keyword>
<dbReference type="PANTHER" id="PTHR10426">
    <property type="entry name" value="STRICTOSIDINE SYNTHASE-RELATED"/>
    <property type="match status" value="1"/>
</dbReference>
<protein>
    <recommendedName>
        <fullName evidence="5">Strictosidine synthase conserved region domain-containing protein</fullName>
    </recommendedName>
</protein>
<dbReference type="InterPro" id="IPR018119">
    <property type="entry name" value="Strictosidine_synth_cons-reg"/>
</dbReference>
<dbReference type="PANTHER" id="PTHR10426:SF88">
    <property type="entry name" value="ADIPOCYTE PLASMA MEMBRANE-ASSOCIATED PROTEIN HEMOMUCIN-RELATED"/>
    <property type="match status" value="1"/>
</dbReference>
<feature type="domain" description="Strictosidine synthase conserved region" evidence="5">
    <location>
        <begin position="155"/>
        <end position="248"/>
    </location>
</feature>
<feature type="chain" id="PRO_5040993219" description="Strictosidine synthase conserved region domain-containing protein" evidence="4">
    <location>
        <begin position="20"/>
        <end position="379"/>
    </location>
</feature>
<dbReference type="EMBL" id="BLQM01000061">
    <property type="protein sequence ID" value="GMH58000.1"/>
    <property type="molecule type" value="Genomic_DNA"/>
</dbReference>
<organism evidence="6 7">
    <name type="scientific">Triparma laevis f. inornata</name>
    <dbReference type="NCBI Taxonomy" id="1714386"/>
    <lineage>
        <taxon>Eukaryota</taxon>
        <taxon>Sar</taxon>
        <taxon>Stramenopiles</taxon>
        <taxon>Ochrophyta</taxon>
        <taxon>Bolidophyceae</taxon>
        <taxon>Parmales</taxon>
        <taxon>Triparmaceae</taxon>
        <taxon>Triparma</taxon>
    </lineage>
</organism>
<evidence type="ECO:0000313" key="6">
    <source>
        <dbReference type="EMBL" id="GMH58000.1"/>
    </source>
</evidence>
<dbReference type="Pfam" id="PF03088">
    <property type="entry name" value="Str_synth"/>
    <property type="match status" value="1"/>
</dbReference>
<reference evidence="7" key="1">
    <citation type="journal article" date="2023" name="Commun. Biol.">
        <title>Genome analysis of Parmales, the sister group of diatoms, reveals the evolutionary specialization of diatoms from phago-mixotrophs to photoautotrophs.</title>
        <authorList>
            <person name="Ban H."/>
            <person name="Sato S."/>
            <person name="Yoshikawa S."/>
            <person name="Yamada K."/>
            <person name="Nakamura Y."/>
            <person name="Ichinomiya M."/>
            <person name="Sato N."/>
            <person name="Blanc-Mathieu R."/>
            <person name="Endo H."/>
            <person name="Kuwata A."/>
            <person name="Ogata H."/>
        </authorList>
    </citation>
    <scope>NUCLEOTIDE SEQUENCE [LARGE SCALE GENOMIC DNA]</scope>
</reference>
<comment type="similarity">
    <text evidence="1">Belongs to the strictosidine synthase family.</text>
</comment>
<evidence type="ECO:0000256" key="4">
    <source>
        <dbReference type="SAM" id="SignalP"/>
    </source>
</evidence>
<dbReference type="AlphaFoldDB" id="A0A9W6ZY50"/>